<name>A0ABT4S6H0_9ACTN</name>
<organism evidence="3 4">
    <name type="scientific">Nonomuraea corallina</name>
    <dbReference type="NCBI Taxonomy" id="2989783"/>
    <lineage>
        <taxon>Bacteria</taxon>
        <taxon>Bacillati</taxon>
        <taxon>Actinomycetota</taxon>
        <taxon>Actinomycetes</taxon>
        <taxon>Streptosporangiales</taxon>
        <taxon>Streptosporangiaceae</taxon>
        <taxon>Nonomuraea</taxon>
    </lineage>
</organism>
<dbReference type="SUPFAM" id="SSF50998">
    <property type="entry name" value="Quinoprotein alcohol dehydrogenase-like"/>
    <property type="match status" value="1"/>
</dbReference>
<dbReference type="InterPro" id="IPR011047">
    <property type="entry name" value="Quinoprotein_ADH-like_sf"/>
</dbReference>
<keyword evidence="1" id="KW-0812">Transmembrane</keyword>
<evidence type="ECO:0000313" key="3">
    <source>
        <dbReference type="EMBL" id="MDA0632531.1"/>
    </source>
</evidence>
<dbReference type="Pfam" id="PF13360">
    <property type="entry name" value="PQQ_2"/>
    <property type="match status" value="1"/>
</dbReference>
<comment type="caution">
    <text evidence="3">The sequence shown here is derived from an EMBL/GenBank/DDBJ whole genome shotgun (WGS) entry which is preliminary data.</text>
</comment>
<sequence length="437" mass="45610">MPTGRKGRSGGRGPLIAVVAVVSVILVVAVGAGLVWMAVGSGDVELSVAGGDDEMEIAWTKESKEERLGGGSEPVATYATWLTGEFVIRASTDGVAAYRVADGTPAWTVPVPDGARMCTAATTASGDRGVIAYGGGRCDRLGVIDLKAGKLARTMKVPTPKNAGQQPEVTRLVVAGDVAVVDDEGAMTAFGISDGRQRWRQTDGDCRGDVWAMGDKRLVSDRRCISKRGTFLVTFDPATGKELTETFLGDRTVVLNVVSHDPVVVVTGPGAGAPIPVVVALDAAGEKTAEIPAEAAGRDLQVLGTTSLTSSAAIDQPSMVVHGDTLYAVNKAADPWAMVAFDLTTGKERWAEKGNQGETKIIRVDDRGVWALQIGGGEGHLVVTDHKTGETSVVKEGALTPAWSSIKSSQVFEHQGTLVVTPTSREIDAVPSLTVLR</sequence>
<keyword evidence="4" id="KW-1185">Reference proteome</keyword>
<dbReference type="InterPro" id="IPR002372">
    <property type="entry name" value="PQQ_rpt_dom"/>
</dbReference>
<gene>
    <name evidence="3" type="ORF">OUY22_03815</name>
</gene>
<dbReference type="RefSeq" id="WP_270153302.1">
    <property type="nucleotide sequence ID" value="NZ_JAPNNL010000008.1"/>
</dbReference>
<dbReference type="PANTHER" id="PTHR34512">
    <property type="entry name" value="CELL SURFACE PROTEIN"/>
    <property type="match status" value="1"/>
</dbReference>
<dbReference type="InterPro" id="IPR015943">
    <property type="entry name" value="WD40/YVTN_repeat-like_dom_sf"/>
</dbReference>
<feature type="transmembrane region" description="Helical" evidence="1">
    <location>
        <begin position="15"/>
        <end position="39"/>
    </location>
</feature>
<evidence type="ECO:0000313" key="4">
    <source>
        <dbReference type="Proteomes" id="UP001144036"/>
    </source>
</evidence>
<dbReference type="Proteomes" id="UP001144036">
    <property type="component" value="Unassembled WGS sequence"/>
</dbReference>
<reference evidence="3" key="1">
    <citation type="submission" date="2022-11" db="EMBL/GenBank/DDBJ databases">
        <title>Nonomuraea corallina sp. nov., a new species of the genus Nonomuraea isolated from sea side sediment in Thai sea.</title>
        <authorList>
            <person name="Ngamcharungchit C."/>
            <person name="Matsumoto A."/>
            <person name="Suriyachadkun C."/>
            <person name="Panbangred W."/>
            <person name="Inahashi Y."/>
            <person name="Intra B."/>
        </authorList>
    </citation>
    <scope>NUCLEOTIDE SEQUENCE</scope>
    <source>
        <strain evidence="3">MCN248</strain>
    </source>
</reference>
<proteinExistence type="predicted"/>
<protein>
    <submittedName>
        <fullName evidence="3">PQQ-binding-like beta-propeller repeat protein</fullName>
    </submittedName>
</protein>
<dbReference type="Gene3D" id="2.130.10.10">
    <property type="entry name" value="YVTN repeat-like/Quinoprotein amine dehydrogenase"/>
    <property type="match status" value="1"/>
</dbReference>
<evidence type="ECO:0000256" key="1">
    <source>
        <dbReference type="SAM" id="Phobius"/>
    </source>
</evidence>
<keyword evidence="1" id="KW-0472">Membrane</keyword>
<evidence type="ECO:0000259" key="2">
    <source>
        <dbReference type="Pfam" id="PF13360"/>
    </source>
</evidence>
<accession>A0ABT4S6H0</accession>
<keyword evidence="1" id="KW-1133">Transmembrane helix</keyword>
<dbReference type="PANTHER" id="PTHR34512:SF30">
    <property type="entry name" value="OUTER MEMBRANE PROTEIN ASSEMBLY FACTOR BAMB"/>
    <property type="match status" value="1"/>
</dbReference>
<dbReference type="EMBL" id="JAPNNL010000008">
    <property type="protein sequence ID" value="MDA0632531.1"/>
    <property type="molecule type" value="Genomic_DNA"/>
</dbReference>
<feature type="domain" description="Pyrrolo-quinoline quinone repeat" evidence="2">
    <location>
        <begin position="175"/>
        <end position="391"/>
    </location>
</feature>